<keyword evidence="4" id="KW-1185">Reference proteome</keyword>
<dbReference type="AlphaFoldDB" id="A0AAW6T2V6"/>
<keyword evidence="2" id="KW-0472">Membrane</keyword>
<keyword evidence="2" id="KW-0812">Transmembrane</keyword>
<feature type="region of interest" description="Disordered" evidence="1">
    <location>
        <begin position="1"/>
        <end position="20"/>
    </location>
</feature>
<organism evidence="3 4">
    <name type="scientific">Ruicaihuangia caeni</name>
    <dbReference type="NCBI Taxonomy" id="3042517"/>
    <lineage>
        <taxon>Bacteria</taxon>
        <taxon>Bacillati</taxon>
        <taxon>Actinomycetota</taxon>
        <taxon>Actinomycetes</taxon>
        <taxon>Micrococcales</taxon>
        <taxon>Microbacteriaceae</taxon>
        <taxon>Ruicaihuangia</taxon>
    </lineage>
</organism>
<keyword evidence="2" id="KW-1133">Transmembrane helix</keyword>
<evidence type="ECO:0000256" key="2">
    <source>
        <dbReference type="SAM" id="Phobius"/>
    </source>
</evidence>
<evidence type="ECO:0000313" key="4">
    <source>
        <dbReference type="Proteomes" id="UP001321506"/>
    </source>
</evidence>
<feature type="compositionally biased region" description="Polar residues" evidence="1">
    <location>
        <begin position="1"/>
        <end position="11"/>
    </location>
</feature>
<comment type="caution">
    <text evidence="3">The sequence shown here is derived from an EMBL/GenBank/DDBJ whole genome shotgun (WGS) entry which is preliminary data.</text>
</comment>
<gene>
    <name evidence="3" type="ORF">QF206_00470</name>
</gene>
<evidence type="ECO:0000313" key="3">
    <source>
        <dbReference type="EMBL" id="MDI2097441.1"/>
    </source>
</evidence>
<dbReference type="RefSeq" id="WP_281487236.1">
    <property type="nucleotide sequence ID" value="NZ_JASATX010000001.1"/>
</dbReference>
<proteinExistence type="predicted"/>
<feature type="transmembrane region" description="Helical" evidence="2">
    <location>
        <begin position="70"/>
        <end position="91"/>
    </location>
</feature>
<dbReference type="EMBL" id="JASATX010000001">
    <property type="protein sequence ID" value="MDI2097441.1"/>
    <property type="molecule type" value="Genomic_DNA"/>
</dbReference>
<evidence type="ECO:0000256" key="1">
    <source>
        <dbReference type="SAM" id="MobiDB-lite"/>
    </source>
</evidence>
<reference evidence="3 4" key="1">
    <citation type="submission" date="2023-04" db="EMBL/GenBank/DDBJ databases">
        <title>Klugiella caeni sp. nov. isolated from the sludge of biochemical tank.</title>
        <authorList>
            <person name="Geng K."/>
        </authorList>
    </citation>
    <scope>NUCLEOTIDE SEQUENCE [LARGE SCALE GENOMIC DNA]</scope>
    <source>
        <strain evidence="3 4">YN-L-19</strain>
    </source>
</reference>
<dbReference type="Proteomes" id="UP001321506">
    <property type="component" value="Unassembled WGS sequence"/>
</dbReference>
<sequence length="179" mass="19063">MPSEVAPSTRNTGRRLGRAAADTAHGARLAVLAARVGGKLAVRVAEAAANGVVQAGRRIPGVRDLLLNPLVTRLGFAAATVFGVVWGGVLGGGRIRVRNGMLVVTGLPAWAFGRGGTTVGAAFLTDRTPPDRVMRHERVHKEQWRHYGMVLPVLYLAAGRDPLRNRFEIEAGLRDGGYL</sequence>
<name>A0AAW6T2V6_9MICO</name>
<protein>
    <submittedName>
        <fullName evidence="3">Fe-S oxidoreductase</fullName>
    </submittedName>
</protein>
<accession>A0AAW6T2V6</accession>